<dbReference type="Gene3D" id="2.60.40.10">
    <property type="entry name" value="Immunoglobulins"/>
    <property type="match status" value="1"/>
</dbReference>
<dbReference type="InterPro" id="IPR036097">
    <property type="entry name" value="HisK_dim/P_sf"/>
</dbReference>
<dbReference type="EMBL" id="JAUHJS010000001">
    <property type="protein sequence ID" value="MDN4164035.1"/>
    <property type="molecule type" value="Genomic_DNA"/>
</dbReference>
<keyword evidence="5" id="KW-0472">Membrane</keyword>
<accession>A0ABT8F0S2</accession>
<dbReference type="InterPro" id="IPR011123">
    <property type="entry name" value="Y_Y_Y"/>
</dbReference>
<evidence type="ECO:0000256" key="5">
    <source>
        <dbReference type="SAM" id="Phobius"/>
    </source>
</evidence>
<dbReference type="InterPro" id="IPR005467">
    <property type="entry name" value="His_kinase_dom"/>
</dbReference>
<dbReference type="SUPFAM" id="SSF63829">
    <property type="entry name" value="Calcium-dependent phosphotriesterase"/>
    <property type="match status" value="1"/>
</dbReference>
<feature type="chain" id="PRO_5045565709" description="histidine kinase" evidence="6">
    <location>
        <begin position="24"/>
        <end position="1111"/>
    </location>
</feature>
<keyword evidence="3" id="KW-0597">Phosphoprotein</keyword>
<feature type="signal peptide" evidence="6">
    <location>
        <begin position="1"/>
        <end position="23"/>
    </location>
</feature>
<dbReference type="InterPro" id="IPR015943">
    <property type="entry name" value="WD40/YVTN_repeat-like_dom_sf"/>
</dbReference>
<feature type="domain" description="Histidine kinase" evidence="7">
    <location>
        <begin position="899"/>
        <end position="1109"/>
    </location>
</feature>
<dbReference type="Gene3D" id="3.30.565.10">
    <property type="entry name" value="Histidine kinase-like ATPase, C-terminal domain"/>
    <property type="match status" value="1"/>
</dbReference>
<dbReference type="RefSeq" id="WP_320002562.1">
    <property type="nucleotide sequence ID" value="NZ_JAUHJS010000001.1"/>
</dbReference>
<dbReference type="Pfam" id="PF02518">
    <property type="entry name" value="HATPase_c"/>
    <property type="match status" value="1"/>
</dbReference>
<evidence type="ECO:0000313" key="9">
    <source>
        <dbReference type="Proteomes" id="UP001168552"/>
    </source>
</evidence>
<dbReference type="SUPFAM" id="SSF47384">
    <property type="entry name" value="Homodimeric domain of signal transducing histidine kinase"/>
    <property type="match status" value="1"/>
</dbReference>
<sequence>MKTYLLSTALLLAFFCQFPVGHAQPNAGVPFITNYSSNSYKQGTQNFAVVQDTRGVLYFGNNNGVLEYDGISWRLIPVKNKSEVHSLMLDEKGRLYVGAQGDFGYLEPNLQTGELSYHSLLPKLDSAFYRFNDVWNINTVGDQIIFRSTSYVFIYQKDTIKAISLSNSNHRSGYVNGKYLIWQSGKGIFQLQGDSLAFLPETASLANETVNTFLPHKGDTLLLVSTRGVYKYINRSLFKFETEIDPLILNQNVYGIPLANGSYALGGRTSGFLLMDQEGHLLQHIDRKKGLQDESVWAICSDKLTGDIWLALNNGISLIEINSPFTHFGIESNVEGQFYNLNLHQNYLYGVGSVGVFRKPWSTSNKYSLAQSKFEPVPNAQGQSWYSYTDESDLLIAANAGMIKINENGKASSLGFKGRVWFYVPLSNYPGYMIANTSEGLFLLRKQQGTWEVYKNITPFADAYYYFVEDEKGYIWADSPIRGVYRIDFSAGIDQQPEIKLFNQEYGLPSNFKIKAFKIGGKVVFGTENGLYRFDYETERFQPDTQWNRLLFPGEPHEIEWLKEDQYQNIWFIMNRKVDKESVSAVGYAFKDKNGKYGVKIDPFHKISSYKVRDFLTIDEENIYLATSDGIIHYNPSKEQQPEFHVLLRSVEFMSNDSIIYHGIFIDESGRTTINQPSEQKFVFDFQHNSLRFHFSSMDFKVPNSNKYQFYLEGFDQNWNQWTTNASKEYTNLPEGTYTLHVRARNQYHQISTIQTFRFEVLPPWYRTIMAYVIYMLTGSLLIYLFMNAYARNLKSQNERLEQMVSDRTAEVRKQNQDILEKNHLLESQKEEIEAQKEDILHKNEELRKAQEIIAGQYEELKNINANLEEKVGQRTEELRRAYQDLLVLKNELDTFIYKSSHDIKGPMMRLKGLFQVAMLDVKDDTALGYIKMLENEADSTIKVLQKLITFYNIKNSVPSRQHIVLEDLIRQTIELHKNTIQQRGIHVLYDIAQDVPELKTDLDLLKIALNHTFENALQYSNSTDARVSLAAERRGQTIYLHLIDNGMGISAEVQRRLFEMFFRGTEKSSGAGLGLYTAREAMRKIGGKLTFIPHEHQTEFVLEFPIELPD</sequence>
<dbReference type="SMART" id="SM00387">
    <property type="entry name" value="HATPase_c"/>
    <property type="match status" value="1"/>
</dbReference>
<organism evidence="8 9">
    <name type="scientific">Shiella aurantiaca</name>
    <dbReference type="NCBI Taxonomy" id="3058365"/>
    <lineage>
        <taxon>Bacteria</taxon>
        <taxon>Pseudomonadati</taxon>
        <taxon>Bacteroidota</taxon>
        <taxon>Cytophagia</taxon>
        <taxon>Cytophagales</taxon>
        <taxon>Shiellaceae</taxon>
        <taxon>Shiella</taxon>
    </lineage>
</organism>
<dbReference type="Proteomes" id="UP001168552">
    <property type="component" value="Unassembled WGS sequence"/>
</dbReference>
<protein>
    <recommendedName>
        <fullName evidence="2">histidine kinase</fullName>
        <ecNumber evidence="2">2.7.13.3</ecNumber>
    </recommendedName>
</protein>
<name>A0ABT8F0S2_9BACT</name>
<gene>
    <name evidence="8" type="ORF">QWY31_00905</name>
</gene>
<proteinExistence type="predicted"/>
<dbReference type="Gene3D" id="1.10.287.130">
    <property type="match status" value="1"/>
</dbReference>
<keyword evidence="9" id="KW-1185">Reference proteome</keyword>
<keyword evidence="6" id="KW-0732">Signal</keyword>
<dbReference type="PRINTS" id="PR00344">
    <property type="entry name" value="BCTRLSENSOR"/>
</dbReference>
<reference evidence="8" key="1">
    <citation type="submission" date="2023-06" db="EMBL/GenBank/DDBJ databases">
        <title>Cytophagales bacterium Strain LB-30, isolated from soil.</title>
        <authorList>
            <person name="Liu B."/>
        </authorList>
    </citation>
    <scope>NUCLEOTIDE SEQUENCE</scope>
    <source>
        <strain evidence="8">LB-30</strain>
    </source>
</reference>
<dbReference type="EC" id="2.7.13.3" evidence="2"/>
<dbReference type="PANTHER" id="PTHR43547">
    <property type="entry name" value="TWO-COMPONENT HISTIDINE KINASE"/>
    <property type="match status" value="1"/>
</dbReference>
<evidence type="ECO:0000256" key="1">
    <source>
        <dbReference type="ARBA" id="ARBA00000085"/>
    </source>
</evidence>
<evidence type="ECO:0000256" key="4">
    <source>
        <dbReference type="SAM" id="Coils"/>
    </source>
</evidence>
<dbReference type="SUPFAM" id="SSF55874">
    <property type="entry name" value="ATPase domain of HSP90 chaperone/DNA topoisomerase II/histidine kinase"/>
    <property type="match status" value="1"/>
</dbReference>
<comment type="caution">
    <text evidence="8">The sequence shown here is derived from an EMBL/GenBank/DDBJ whole genome shotgun (WGS) entry which is preliminary data.</text>
</comment>
<dbReference type="InterPro" id="IPR004358">
    <property type="entry name" value="Sig_transdc_His_kin-like_C"/>
</dbReference>
<dbReference type="InterPro" id="IPR003594">
    <property type="entry name" value="HATPase_dom"/>
</dbReference>
<evidence type="ECO:0000256" key="6">
    <source>
        <dbReference type="SAM" id="SignalP"/>
    </source>
</evidence>
<comment type="catalytic activity">
    <reaction evidence="1">
        <text>ATP + protein L-histidine = ADP + protein N-phospho-L-histidine.</text>
        <dbReference type="EC" id="2.7.13.3"/>
    </reaction>
</comment>
<dbReference type="PANTHER" id="PTHR43547:SF2">
    <property type="entry name" value="HYBRID SIGNAL TRANSDUCTION HISTIDINE KINASE C"/>
    <property type="match status" value="1"/>
</dbReference>
<dbReference type="Gene3D" id="2.130.10.10">
    <property type="entry name" value="YVTN repeat-like/Quinoprotein amine dehydrogenase"/>
    <property type="match status" value="3"/>
</dbReference>
<dbReference type="InterPro" id="IPR013783">
    <property type="entry name" value="Ig-like_fold"/>
</dbReference>
<dbReference type="InterPro" id="IPR036890">
    <property type="entry name" value="HATPase_C_sf"/>
</dbReference>
<evidence type="ECO:0000259" key="7">
    <source>
        <dbReference type="PROSITE" id="PS50109"/>
    </source>
</evidence>
<feature type="coiled-coil region" evidence="4">
    <location>
        <begin position="787"/>
        <end position="885"/>
    </location>
</feature>
<evidence type="ECO:0000256" key="2">
    <source>
        <dbReference type="ARBA" id="ARBA00012438"/>
    </source>
</evidence>
<keyword evidence="5" id="KW-0812">Transmembrane</keyword>
<feature type="transmembrane region" description="Helical" evidence="5">
    <location>
        <begin position="765"/>
        <end position="787"/>
    </location>
</feature>
<keyword evidence="4" id="KW-0175">Coiled coil</keyword>
<evidence type="ECO:0000256" key="3">
    <source>
        <dbReference type="ARBA" id="ARBA00022553"/>
    </source>
</evidence>
<keyword evidence="5" id="KW-1133">Transmembrane helix</keyword>
<dbReference type="PROSITE" id="PS50109">
    <property type="entry name" value="HIS_KIN"/>
    <property type="match status" value="1"/>
</dbReference>
<dbReference type="Pfam" id="PF07495">
    <property type="entry name" value="Y_Y_Y"/>
    <property type="match status" value="1"/>
</dbReference>
<evidence type="ECO:0000313" key="8">
    <source>
        <dbReference type="EMBL" id="MDN4164035.1"/>
    </source>
</evidence>